<name>A0A4Y2WF21_ARAVE</name>
<dbReference type="AlphaFoldDB" id="A0A4Y2WF21"/>
<organism evidence="1 2">
    <name type="scientific">Araneus ventricosus</name>
    <name type="common">Orbweaver spider</name>
    <name type="synonym">Epeira ventricosa</name>
    <dbReference type="NCBI Taxonomy" id="182803"/>
    <lineage>
        <taxon>Eukaryota</taxon>
        <taxon>Metazoa</taxon>
        <taxon>Ecdysozoa</taxon>
        <taxon>Arthropoda</taxon>
        <taxon>Chelicerata</taxon>
        <taxon>Arachnida</taxon>
        <taxon>Araneae</taxon>
        <taxon>Araneomorphae</taxon>
        <taxon>Entelegynae</taxon>
        <taxon>Araneoidea</taxon>
        <taxon>Araneidae</taxon>
        <taxon>Araneus</taxon>
    </lineage>
</organism>
<sequence>MHLSIGAWNDVQETTISKAFQHAGFTTEIEESQENVPDDMGEDELLINELRRRNPLLPEISFQDFLNVDSDVICTEEMSDEQIIADIMNEKEELSDFEQEENEINARPTAKQAAVWFLRLRHFLQGNDNCEMISSRDKMKTCIF</sequence>
<evidence type="ECO:0000313" key="1">
    <source>
        <dbReference type="EMBL" id="GBO36065.1"/>
    </source>
</evidence>
<comment type="caution">
    <text evidence="1">The sequence shown here is derived from an EMBL/GenBank/DDBJ whole genome shotgun (WGS) entry which is preliminary data.</text>
</comment>
<accession>A0A4Y2WF21</accession>
<keyword evidence="2" id="KW-1185">Reference proteome</keyword>
<dbReference type="EMBL" id="BGPR01060138">
    <property type="protein sequence ID" value="GBO36065.1"/>
    <property type="molecule type" value="Genomic_DNA"/>
</dbReference>
<protein>
    <recommendedName>
        <fullName evidence="3">DDE-1 domain-containing protein</fullName>
    </recommendedName>
</protein>
<reference evidence="1 2" key="1">
    <citation type="journal article" date="2019" name="Sci. Rep.">
        <title>Orb-weaving spider Araneus ventricosus genome elucidates the spidroin gene catalogue.</title>
        <authorList>
            <person name="Kono N."/>
            <person name="Nakamura H."/>
            <person name="Ohtoshi R."/>
            <person name="Moran D.A.P."/>
            <person name="Shinohara A."/>
            <person name="Yoshida Y."/>
            <person name="Fujiwara M."/>
            <person name="Mori M."/>
            <person name="Tomita M."/>
            <person name="Arakawa K."/>
        </authorList>
    </citation>
    <scope>NUCLEOTIDE SEQUENCE [LARGE SCALE GENOMIC DNA]</scope>
</reference>
<proteinExistence type="predicted"/>
<dbReference type="Proteomes" id="UP000499080">
    <property type="component" value="Unassembled WGS sequence"/>
</dbReference>
<evidence type="ECO:0000313" key="2">
    <source>
        <dbReference type="Proteomes" id="UP000499080"/>
    </source>
</evidence>
<evidence type="ECO:0008006" key="3">
    <source>
        <dbReference type="Google" id="ProtNLM"/>
    </source>
</evidence>
<dbReference type="OrthoDB" id="6494571at2759"/>
<gene>
    <name evidence="1" type="ORF">AVEN_13661_1</name>
</gene>